<dbReference type="Proteomes" id="UP000008720">
    <property type="component" value="Chromosome"/>
</dbReference>
<protein>
    <submittedName>
        <fullName evidence="1">Uncharacterized protein</fullName>
    </submittedName>
</protein>
<dbReference type="KEGG" id="mtt:Ftrac_0841"/>
<sequence>MGIKETKLDLMQKLMTVNDSKLLKKVEKLLEEELIVGYTTEGKPLTISEYNKRLEIPEAQISSGEFISQADLEKESENW</sequence>
<evidence type="ECO:0000313" key="2">
    <source>
        <dbReference type="Proteomes" id="UP000008720"/>
    </source>
</evidence>
<dbReference type="STRING" id="643867.Ftrac_0841"/>
<proteinExistence type="predicted"/>
<accession>E4TSM3</accession>
<dbReference type="RefSeq" id="WP_013452994.1">
    <property type="nucleotide sequence ID" value="NC_014759.1"/>
</dbReference>
<dbReference type="AlphaFoldDB" id="E4TSM3"/>
<name>E4TSM3_MARTH</name>
<gene>
    <name evidence="1" type="ordered locus">Ftrac_0841</name>
</gene>
<reference evidence="1 2" key="1">
    <citation type="journal article" date="2011" name="Stand. Genomic Sci.">
        <title>Complete genome sequence of Marivirga tractuosa type strain (H-43).</title>
        <authorList>
            <person name="Pagani I."/>
            <person name="Chertkov O."/>
            <person name="Lapidus A."/>
            <person name="Lucas S."/>
            <person name="Del Rio T.G."/>
            <person name="Tice H."/>
            <person name="Copeland A."/>
            <person name="Cheng J.F."/>
            <person name="Nolan M."/>
            <person name="Saunders E."/>
            <person name="Pitluck S."/>
            <person name="Held B."/>
            <person name="Goodwin L."/>
            <person name="Liolios K."/>
            <person name="Ovchinikova G."/>
            <person name="Ivanova N."/>
            <person name="Mavromatis K."/>
            <person name="Pati A."/>
            <person name="Chen A."/>
            <person name="Palaniappan K."/>
            <person name="Land M."/>
            <person name="Hauser L."/>
            <person name="Jeffries C.D."/>
            <person name="Detter J.C."/>
            <person name="Han C."/>
            <person name="Tapia R."/>
            <person name="Ngatchou-Djao O.D."/>
            <person name="Rohde M."/>
            <person name="Goker M."/>
            <person name="Spring S."/>
            <person name="Sikorski J."/>
            <person name="Woyke T."/>
            <person name="Bristow J."/>
            <person name="Eisen J.A."/>
            <person name="Markowitz V."/>
            <person name="Hugenholtz P."/>
            <person name="Klenk H.P."/>
            <person name="Kyrpides N.C."/>
        </authorList>
    </citation>
    <scope>NUCLEOTIDE SEQUENCE [LARGE SCALE GENOMIC DNA]</scope>
    <source>
        <strain evidence="2">ATCC 23168 / DSM 4126 / NBRC 15989 / NCIMB 1408 / VKM B-1430 / H-43</strain>
    </source>
</reference>
<organism evidence="1 2">
    <name type="scientific">Marivirga tractuosa (strain ATCC 23168 / DSM 4126 / NBRC 15989 / NCIMB 1408 / VKM B-1430 / H-43)</name>
    <name type="common">Microscilla tractuosa</name>
    <name type="synonym">Flexibacter tractuosus</name>
    <dbReference type="NCBI Taxonomy" id="643867"/>
    <lineage>
        <taxon>Bacteria</taxon>
        <taxon>Pseudomonadati</taxon>
        <taxon>Bacteroidota</taxon>
        <taxon>Cytophagia</taxon>
        <taxon>Cytophagales</taxon>
        <taxon>Marivirgaceae</taxon>
        <taxon>Marivirga</taxon>
    </lineage>
</organism>
<dbReference type="HOGENOM" id="CLU_2601899_0_0_10"/>
<dbReference type="EMBL" id="CP002349">
    <property type="protein sequence ID" value="ADR20843.1"/>
    <property type="molecule type" value="Genomic_DNA"/>
</dbReference>
<evidence type="ECO:0000313" key="1">
    <source>
        <dbReference type="EMBL" id="ADR20843.1"/>
    </source>
</evidence>
<dbReference type="OrthoDB" id="826830at2"/>
<keyword evidence="2" id="KW-1185">Reference proteome</keyword>